<sequence length="425" mass="46677">MHSAIRQTIESLRILTFALALIVPSACQGPNAGYLQNGIGSELSASDIATATKTQNLYFSHLCAQAGAAASCSAIPSIDRTAWTMIARQGMNDIDRRCDAYLQWLDDKKRSRAPILSEVRDLNSATVAIVGALDPSNGIALQVLAASFNLITRSIDNYHSRLLLEVDSSTINSVVLRARNDFRVNTRMAYYDTRPDAEYVLRSYLRLCLPFSIETNINNYTTLAAQGIRVDSQNSINTFPSQVIGPFAGGVERRFSSTGAVPPDPLPKALNGSITTWEKALQPNDLRTIQEYLCVREPASRFGANTRAAINIWREASTGSRDPKPLDSREGATLLSTAKKDGECANEHFRNIYERIHLGKPETEVAFIAKLATAVNRSVDAPAITTLSDARGLIAQYLTDHPEYTREGFGSDEVNPTMFKRIQSQ</sequence>
<dbReference type="RefSeq" id="WP_222261848.1">
    <property type="nucleotide sequence ID" value="NZ_JAAXEB010000014.1"/>
</dbReference>
<protein>
    <submittedName>
        <fullName evidence="1">Uncharacterized protein</fullName>
    </submittedName>
</protein>
<name>A0AAJ1ADF1_RHILE</name>
<evidence type="ECO:0000313" key="1">
    <source>
        <dbReference type="EMBL" id="MBY5631596.1"/>
    </source>
</evidence>
<proteinExistence type="predicted"/>
<dbReference type="Proteomes" id="UP000825699">
    <property type="component" value="Unassembled WGS sequence"/>
</dbReference>
<comment type="caution">
    <text evidence="1">The sequence shown here is derived from an EMBL/GenBank/DDBJ whole genome shotgun (WGS) entry which is preliminary data.</text>
</comment>
<evidence type="ECO:0000313" key="2">
    <source>
        <dbReference type="Proteomes" id="UP000825699"/>
    </source>
</evidence>
<dbReference type="EMBL" id="JAAXEP010000015">
    <property type="protein sequence ID" value="MBY5631596.1"/>
    <property type="molecule type" value="Genomic_DNA"/>
</dbReference>
<accession>A0AAJ1ADF1</accession>
<gene>
    <name evidence="1" type="ORF">HFO42_26425</name>
</gene>
<dbReference type="AlphaFoldDB" id="A0AAJ1ADF1"/>
<organism evidence="1 2">
    <name type="scientific">Rhizobium leguminosarum</name>
    <dbReference type="NCBI Taxonomy" id="384"/>
    <lineage>
        <taxon>Bacteria</taxon>
        <taxon>Pseudomonadati</taxon>
        <taxon>Pseudomonadota</taxon>
        <taxon>Alphaproteobacteria</taxon>
        <taxon>Hyphomicrobiales</taxon>
        <taxon>Rhizobiaceae</taxon>
        <taxon>Rhizobium/Agrobacterium group</taxon>
        <taxon>Rhizobium</taxon>
    </lineage>
</organism>
<reference evidence="1" key="1">
    <citation type="submission" date="2020-04" db="EMBL/GenBank/DDBJ databases">
        <title>Global-level population genomics supports evidence of horizontal gene transfer on evolution of Rhizobia in Lentils.</title>
        <authorList>
            <person name="Gai Y."/>
            <person name="Cook D."/>
            <person name="Riely B."/>
        </authorList>
    </citation>
    <scope>NUCLEOTIDE SEQUENCE</scope>
    <source>
        <strain evidence="1">Derici101B</strain>
    </source>
</reference>